<keyword evidence="1" id="KW-0472">Membrane</keyword>
<reference evidence="3" key="1">
    <citation type="journal article" date="2019" name="Int. J. Syst. Evol. Microbiol.">
        <title>The Global Catalogue of Microorganisms (GCM) 10K type strain sequencing project: providing services to taxonomists for standard genome sequencing and annotation.</title>
        <authorList>
            <consortium name="The Broad Institute Genomics Platform"/>
            <consortium name="The Broad Institute Genome Sequencing Center for Infectious Disease"/>
            <person name="Wu L."/>
            <person name="Ma J."/>
        </authorList>
    </citation>
    <scope>NUCLEOTIDE SEQUENCE [LARGE SCALE GENOMIC DNA]</scope>
    <source>
        <strain evidence="3">JCM 31921</strain>
    </source>
</reference>
<protein>
    <recommendedName>
        <fullName evidence="4">PAP2 superfamily protein</fullName>
    </recommendedName>
</protein>
<feature type="transmembrane region" description="Helical" evidence="1">
    <location>
        <begin position="192"/>
        <end position="210"/>
    </location>
</feature>
<feature type="transmembrane region" description="Helical" evidence="1">
    <location>
        <begin position="49"/>
        <end position="77"/>
    </location>
</feature>
<keyword evidence="3" id="KW-1185">Reference proteome</keyword>
<accession>A0ABP8MGA8</accession>
<dbReference type="Proteomes" id="UP001501410">
    <property type="component" value="Unassembled WGS sequence"/>
</dbReference>
<feature type="transmembrane region" description="Helical" evidence="1">
    <location>
        <begin position="117"/>
        <end position="136"/>
    </location>
</feature>
<feature type="transmembrane region" description="Helical" evidence="1">
    <location>
        <begin position="148"/>
        <end position="180"/>
    </location>
</feature>
<dbReference type="EMBL" id="BAABEZ010000001">
    <property type="protein sequence ID" value="GAA4449006.1"/>
    <property type="molecule type" value="Genomic_DNA"/>
</dbReference>
<evidence type="ECO:0008006" key="4">
    <source>
        <dbReference type="Google" id="ProtNLM"/>
    </source>
</evidence>
<name>A0ABP8MGA8_9BACT</name>
<feature type="transmembrane region" description="Helical" evidence="1">
    <location>
        <begin position="89"/>
        <end position="105"/>
    </location>
</feature>
<evidence type="ECO:0000313" key="3">
    <source>
        <dbReference type="Proteomes" id="UP001501410"/>
    </source>
</evidence>
<proteinExistence type="predicted"/>
<keyword evidence="1" id="KW-0812">Transmembrane</keyword>
<sequence>MTQTMATPLRFLANALSVLLHPVFMPLYCCLLMYQVAPEYFSGIPQKQLTGWLGMMVINTIMFPLLLLALLKGLGFIKSILLKDVKERVIPLIGVMVFYFWPYLVAKNVHAPEAARILLLGNFWGIIAVFMCTIFFKISMHTSGVGSALGFVLVLCILKASFLPLALALVSAAAILVFWARRSLGAHSWKELWIGFALGLSAQIGALLYLH</sequence>
<organism evidence="2 3">
    <name type="scientific">Rurimicrobium arvi</name>
    <dbReference type="NCBI Taxonomy" id="2049916"/>
    <lineage>
        <taxon>Bacteria</taxon>
        <taxon>Pseudomonadati</taxon>
        <taxon>Bacteroidota</taxon>
        <taxon>Chitinophagia</taxon>
        <taxon>Chitinophagales</taxon>
        <taxon>Chitinophagaceae</taxon>
        <taxon>Rurimicrobium</taxon>
    </lineage>
</organism>
<feature type="transmembrane region" description="Helical" evidence="1">
    <location>
        <begin position="12"/>
        <end position="37"/>
    </location>
</feature>
<evidence type="ECO:0000313" key="2">
    <source>
        <dbReference type="EMBL" id="GAA4449006.1"/>
    </source>
</evidence>
<gene>
    <name evidence="2" type="ORF">GCM10023092_02460</name>
</gene>
<comment type="caution">
    <text evidence="2">The sequence shown here is derived from an EMBL/GenBank/DDBJ whole genome shotgun (WGS) entry which is preliminary data.</text>
</comment>
<evidence type="ECO:0000256" key="1">
    <source>
        <dbReference type="SAM" id="Phobius"/>
    </source>
</evidence>
<keyword evidence="1" id="KW-1133">Transmembrane helix</keyword>